<comment type="caution">
    <text evidence="4">The sequence shown here is derived from an EMBL/GenBank/DDBJ whole genome shotgun (WGS) entry which is preliminary data.</text>
</comment>
<evidence type="ECO:0000256" key="2">
    <source>
        <dbReference type="SAM" id="MobiDB-lite"/>
    </source>
</evidence>
<feature type="region of interest" description="Disordered" evidence="2">
    <location>
        <begin position="112"/>
        <end position="134"/>
    </location>
</feature>
<keyword evidence="3" id="KW-0472">Membrane</keyword>
<dbReference type="EMBL" id="AZBU02000014">
    <property type="protein sequence ID" value="TKR57874.1"/>
    <property type="molecule type" value="Genomic_DNA"/>
</dbReference>
<dbReference type="OrthoDB" id="5820972at2759"/>
<feature type="compositionally biased region" description="Basic residues" evidence="2">
    <location>
        <begin position="119"/>
        <end position="134"/>
    </location>
</feature>
<proteinExistence type="predicted"/>
<dbReference type="InterPro" id="IPR036397">
    <property type="entry name" value="RNaseH_sf"/>
</dbReference>
<feature type="transmembrane region" description="Helical" evidence="3">
    <location>
        <begin position="355"/>
        <end position="374"/>
    </location>
</feature>
<reference evidence="4 5" key="2">
    <citation type="journal article" date="2019" name="G3 (Bethesda)">
        <title>Hybrid Assembly of the Genome of the Entomopathogenic Nematode Steinernema carpocapsae Identifies the X-Chromosome.</title>
        <authorList>
            <person name="Serra L."/>
            <person name="Macchietto M."/>
            <person name="Macias-Munoz A."/>
            <person name="McGill C.J."/>
            <person name="Rodriguez I.M."/>
            <person name="Rodriguez B."/>
            <person name="Murad R."/>
            <person name="Mortazavi A."/>
        </authorList>
    </citation>
    <scope>NUCLEOTIDE SEQUENCE [LARGE SCALE GENOMIC DNA]</scope>
    <source>
        <strain evidence="4 5">ALL</strain>
    </source>
</reference>
<evidence type="ECO:0000256" key="1">
    <source>
        <dbReference type="ARBA" id="ARBA00004123"/>
    </source>
</evidence>
<dbReference type="InterPro" id="IPR009057">
    <property type="entry name" value="Homeodomain-like_sf"/>
</dbReference>
<comment type="subcellular location">
    <subcellularLocation>
        <location evidence="1">Nucleus</location>
    </subcellularLocation>
</comment>
<dbReference type="SUPFAM" id="SSF46689">
    <property type="entry name" value="Homeodomain-like"/>
    <property type="match status" value="1"/>
</dbReference>
<feature type="transmembrane region" description="Helical" evidence="3">
    <location>
        <begin position="54"/>
        <end position="75"/>
    </location>
</feature>
<reference evidence="4 5" key="1">
    <citation type="journal article" date="2015" name="Genome Biol.">
        <title>Comparative genomics of Steinernema reveals deeply conserved gene regulatory networks.</title>
        <authorList>
            <person name="Dillman A.R."/>
            <person name="Macchietto M."/>
            <person name="Porter C.F."/>
            <person name="Rogers A."/>
            <person name="Williams B."/>
            <person name="Antoshechkin I."/>
            <person name="Lee M.M."/>
            <person name="Goodwin Z."/>
            <person name="Lu X."/>
            <person name="Lewis E.E."/>
            <person name="Goodrich-Blair H."/>
            <person name="Stock S.P."/>
            <person name="Adams B.J."/>
            <person name="Sternberg P.W."/>
            <person name="Mortazavi A."/>
        </authorList>
    </citation>
    <scope>NUCLEOTIDE SEQUENCE [LARGE SCALE GENOMIC DNA]</scope>
    <source>
        <strain evidence="4 5">ALL</strain>
    </source>
</reference>
<feature type="transmembrane region" description="Helical" evidence="3">
    <location>
        <begin position="448"/>
        <end position="471"/>
    </location>
</feature>
<accession>A0A4U5LPN9</accession>
<feature type="transmembrane region" description="Helical" evidence="3">
    <location>
        <begin position="410"/>
        <end position="428"/>
    </location>
</feature>
<name>A0A4U5LPN9_STECR</name>
<sequence>MDAWNCQRVSYLLAAIEPYVEFSVFAVVFVIYMAVFLMLVKLRKVANKNKVGRVEIKLLFVAVISFLYETLFVVWCCYGTALFPSSPKIAKLLKFQRVQVHRVVERFQETGGIKDRPRSGRPRSARTPALKKKVKQKIERNSERNIAKLAREHEVGYATMYRLTREDLGLKSYKFAKGQALTEEHKASRLEKCRRMKDLARGDALQRILFTDEKIFTVESYRNSQNQRELLPKGSPRVVKAENTHFPKSVMVWGGISGLGKTKLVFVPKGVKINAESYRKLILEAAVLPWAEENAENIDWSFQQDWAPAHGAKKTLEWCEANLPGFWTKNIWPSIVFIRYWGQMWNRLLWKTIEMWLLGLSWIFGFAYWIAFLVPHSGFTYKNDSGMFIWFYSHGKIPDLLAAIEPYVEFSVFAVVFVIYMAVFLMLVKLRKVANKNKVGRVEIKLLFVAVISFLYETLFVVWCCYGTALFPSSASADIFITTLWIFDSGLFSTALIVVNR</sequence>
<feature type="transmembrane region" description="Helical" evidence="3">
    <location>
        <begin position="22"/>
        <end position="42"/>
    </location>
</feature>
<dbReference type="PANTHER" id="PTHR46068:SF1">
    <property type="entry name" value="TRANSPOSASE IS30-LIKE HTH DOMAIN-CONTAINING PROTEIN"/>
    <property type="match status" value="1"/>
</dbReference>
<gene>
    <name evidence="4" type="ORF">L596_030518</name>
</gene>
<evidence type="ECO:0000313" key="5">
    <source>
        <dbReference type="Proteomes" id="UP000298663"/>
    </source>
</evidence>
<evidence type="ECO:0000313" key="4">
    <source>
        <dbReference type="EMBL" id="TKR57874.1"/>
    </source>
</evidence>
<keyword evidence="5" id="KW-1185">Reference proteome</keyword>
<keyword evidence="3" id="KW-1133">Transmembrane helix</keyword>
<dbReference type="Proteomes" id="UP000298663">
    <property type="component" value="Unassembled WGS sequence"/>
</dbReference>
<dbReference type="GO" id="GO:0005634">
    <property type="term" value="C:nucleus"/>
    <property type="evidence" value="ECO:0007669"/>
    <property type="project" value="UniProtKB-SubCell"/>
</dbReference>
<dbReference type="Gene3D" id="3.30.420.10">
    <property type="entry name" value="Ribonuclease H-like superfamily/Ribonuclease H"/>
    <property type="match status" value="1"/>
</dbReference>
<protein>
    <submittedName>
        <fullName evidence="4">Uncharacterized protein</fullName>
    </submittedName>
</protein>
<evidence type="ECO:0000256" key="3">
    <source>
        <dbReference type="SAM" id="Phobius"/>
    </source>
</evidence>
<feature type="transmembrane region" description="Helical" evidence="3">
    <location>
        <begin position="477"/>
        <end position="499"/>
    </location>
</feature>
<dbReference type="GO" id="GO:0003676">
    <property type="term" value="F:nucleic acid binding"/>
    <property type="evidence" value="ECO:0007669"/>
    <property type="project" value="InterPro"/>
</dbReference>
<dbReference type="PANTHER" id="PTHR46068">
    <property type="entry name" value="PROTEIN CBG27172"/>
    <property type="match status" value="1"/>
</dbReference>
<dbReference type="STRING" id="34508.A0A4U5LPN9"/>
<dbReference type="AlphaFoldDB" id="A0A4U5LPN9"/>
<keyword evidence="3" id="KW-0812">Transmembrane</keyword>
<organism evidence="4 5">
    <name type="scientific">Steinernema carpocapsae</name>
    <name type="common">Entomopathogenic nematode</name>
    <dbReference type="NCBI Taxonomy" id="34508"/>
    <lineage>
        <taxon>Eukaryota</taxon>
        <taxon>Metazoa</taxon>
        <taxon>Ecdysozoa</taxon>
        <taxon>Nematoda</taxon>
        <taxon>Chromadorea</taxon>
        <taxon>Rhabditida</taxon>
        <taxon>Tylenchina</taxon>
        <taxon>Panagrolaimomorpha</taxon>
        <taxon>Strongyloidoidea</taxon>
        <taxon>Steinernematidae</taxon>
        <taxon>Steinernema</taxon>
    </lineage>
</organism>